<dbReference type="Proteomes" id="UP001380953">
    <property type="component" value="Unassembled WGS sequence"/>
</dbReference>
<evidence type="ECO:0000313" key="1">
    <source>
        <dbReference type="EMBL" id="MEJ8302781.1"/>
    </source>
</evidence>
<keyword evidence="2" id="KW-1185">Reference proteome</keyword>
<gene>
    <name evidence="1" type="ORF">WKI47_02510</name>
</gene>
<comment type="caution">
    <text evidence="1">The sequence shown here is derived from an EMBL/GenBank/DDBJ whole genome shotgun (WGS) entry which is preliminary data.</text>
</comment>
<name>A0ACC6P788_9BACL</name>
<organism evidence="1 2">
    <name type="scientific">Saccharibacillus sacchari</name>
    <dbReference type="NCBI Taxonomy" id="456493"/>
    <lineage>
        <taxon>Bacteria</taxon>
        <taxon>Bacillati</taxon>
        <taxon>Bacillota</taxon>
        <taxon>Bacilli</taxon>
        <taxon>Bacillales</taxon>
        <taxon>Paenibacillaceae</taxon>
        <taxon>Saccharibacillus</taxon>
    </lineage>
</organism>
<accession>A0ACC6P788</accession>
<protein>
    <submittedName>
        <fullName evidence="1">Uncharacterized protein</fullName>
    </submittedName>
</protein>
<reference evidence="1" key="1">
    <citation type="submission" date="2024-03" db="EMBL/GenBank/DDBJ databases">
        <title>Whole genome sequecning of epiphytes from Marcgravia umbellata leaves.</title>
        <authorList>
            <person name="Kumar G."/>
            <person name="Savka M.A."/>
        </authorList>
    </citation>
    <scope>NUCLEOTIDE SEQUENCE</scope>
    <source>
        <strain evidence="1">RIT_BL5</strain>
    </source>
</reference>
<evidence type="ECO:0000313" key="2">
    <source>
        <dbReference type="Proteomes" id="UP001380953"/>
    </source>
</evidence>
<proteinExistence type="predicted"/>
<dbReference type="EMBL" id="JBBKAR010000004">
    <property type="protein sequence ID" value="MEJ8302781.1"/>
    <property type="molecule type" value="Genomic_DNA"/>
</dbReference>
<sequence length="68" mass="7554">MTDSEHSEHMPQRPKDLQVKMTNVTTAIDDMFTRPIIGGSKFTAELASAEAAKESERGDGPEIQAWYT</sequence>